<dbReference type="Pfam" id="PF01872">
    <property type="entry name" value="RibD_C"/>
    <property type="match status" value="1"/>
</dbReference>
<evidence type="ECO:0000259" key="1">
    <source>
        <dbReference type="Pfam" id="PF01872"/>
    </source>
</evidence>
<reference evidence="2 3" key="1">
    <citation type="submission" date="2019-02" db="EMBL/GenBank/DDBJ databases">
        <title>Draft genome sequences of novel Actinobacteria.</title>
        <authorList>
            <person name="Sahin N."/>
            <person name="Ay H."/>
            <person name="Saygin H."/>
        </authorList>
    </citation>
    <scope>NUCLEOTIDE SEQUENCE [LARGE SCALE GENOMIC DNA]</scope>
    <source>
        <strain evidence="2 3">KC201</strain>
    </source>
</reference>
<dbReference type="Gene3D" id="3.40.430.10">
    <property type="entry name" value="Dihydrofolate Reductase, subunit A"/>
    <property type="match status" value="1"/>
</dbReference>
<proteinExistence type="predicted"/>
<dbReference type="OrthoDB" id="7949219at2"/>
<evidence type="ECO:0000313" key="3">
    <source>
        <dbReference type="Proteomes" id="UP000295157"/>
    </source>
</evidence>
<keyword evidence="3" id="KW-1185">Reference proteome</keyword>
<dbReference type="InterPro" id="IPR024072">
    <property type="entry name" value="DHFR-like_dom_sf"/>
</dbReference>
<dbReference type="GO" id="GO:0009231">
    <property type="term" value="P:riboflavin biosynthetic process"/>
    <property type="evidence" value="ECO:0007669"/>
    <property type="project" value="InterPro"/>
</dbReference>
<dbReference type="AlphaFoldDB" id="A0A4R4N4V8"/>
<sequence length="187" mass="20664">MRCWPRSSTAYAPASARTIRGVSGCPNRTAPCSSRNSLPPLSISGCTGRRVSETANRVKERNDHAEDHYGRLSHEAHAQVWPQLEAEFGDYAVRMNTIPKYVASTTLKETTWNTTLIEGDVVQEVARLKEQPGGDILKVGTGGTFSRTLLRHGLVDEYLFWLFPVIAGSGGRLYDGVLGLTYTPKRR</sequence>
<name>A0A4R4N4V8_9ACTN</name>
<comment type="caution">
    <text evidence="2">The sequence shown here is derived from an EMBL/GenBank/DDBJ whole genome shotgun (WGS) entry which is preliminary data.</text>
</comment>
<dbReference type="InterPro" id="IPR002734">
    <property type="entry name" value="RibDG_C"/>
</dbReference>
<dbReference type="GO" id="GO:0008703">
    <property type="term" value="F:5-amino-6-(5-phosphoribosylamino)uracil reductase activity"/>
    <property type="evidence" value="ECO:0007669"/>
    <property type="project" value="InterPro"/>
</dbReference>
<dbReference type="EMBL" id="SMJZ01000102">
    <property type="protein sequence ID" value="TDC03841.1"/>
    <property type="molecule type" value="Genomic_DNA"/>
</dbReference>
<feature type="domain" description="Bacterial bifunctional deaminase-reductase C-terminal" evidence="1">
    <location>
        <begin position="78"/>
        <end position="176"/>
    </location>
</feature>
<organism evidence="2 3">
    <name type="scientific">Nonomuraea longispora</name>
    <dbReference type="NCBI Taxonomy" id="1848320"/>
    <lineage>
        <taxon>Bacteria</taxon>
        <taxon>Bacillati</taxon>
        <taxon>Actinomycetota</taxon>
        <taxon>Actinomycetes</taxon>
        <taxon>Streptosporangiales</taxon>
        <taxon>Streptosporangiaceae</taxon>
        <taxon>Nonomuraea</taxon>
    </lineage>
</organism>
<dbReference type="SUPFAM" id="SSF53597">
    <property type="entry name" value="Dihydrofolate reductase-like"/>
    <property type="match status" value="1"/>
</dbReference>
<dbReference type="Proteomes" id="UP000295157">
    <property type="component" value="Unassembled WGS sequence"/>
</dbReference>
<protein>
    <recommendedName>
        <fullName evidence="1">Bacterial bifunctional deaminase-reductase C-terminal domain-containing protein</fullName>
    </recommendedName>
</protein>
<accession>A0A4R4N4V8</accession>
<evidence type="ECO:0000313" key="2">
    <source>
        <dbReference type="EMBL" id="TDC03841.1"/>
    </source>
</evidence>
<gene>
    <name evidence="2" type="ORF">E1267_24820</name>
</gene>